<evidence type="ECO:0000313" key="3">
    <source>
        <dbReference type="Proteomes" id="UP000287651"/>
    </source>
</evidence>
<proteinExistence type="predicted"/>
<evidence type="ECO:0000313" key="2">
    <source>
        <dbReference type="EMBL" id="RRT38812.1"/>
    </source>
</evidence>
<dbReference type="Proteomes" id="UP000287651">
    <property type="component" value="Unassembled WGS sequence"/>
</dbReference>
<comment type="caution">
    <text evidence="2">The sequence shown here is derived from an EMBL/GenBank/DDBJ whole genome shotgun (WGS) entry which is preliminary data.</text>
</comment>
<gene>
    <name evidence="2" type="ORF">B296_00052590</name>
</gene>
<sequence length="105" mass="11760">MADLTQVRSTPQRSYGRPDIGKVDTLTCRRMPYRKDDRRGGRPTPVTGYEGSIHLAEHRLRPETTTGELAHKGLNQQCSFSDDRGQTVSTGHAPDLALIEGMYKF</sequence>
<evidence type="ECO:0000256" key="1">
    <source>
        <dbReference type="SAM" id="MobiDB-lite"/>
    </source>
</evidence>
<dbReference type="EMBL" id="AMZH03020838">
    <property type="protein sequence ID" value="RRT38812.1"/>
    <property type="molecule type" value="Genomic_DNA"/>
</dbReference>
<organism evidence="2 3">
    <name type="scientific">Ensete ventricosum</name>
    <name type="common">Abyssinian banana</name>
    <name type="synonym">Musa ensete</name>
    <dbReference type="NCBI Taxonomy" id="4639"/>
    <lineage>
        <taxon>Eukaryota</taxon>
        <taxon>Viridiplantae</taxon>
        <taxon>Streptophyta</taxon>
        <taxon>Embryophyta</taxon>
        <taxon>Tracheophyta</taxon>
        <taxon>Spermatophyta</taxon>
        <taxon>Magnoliopsida</taxon>
        <taxon>Liliopsida</taxon>
        <taxon>Zingiberales</taxon>
        <taxon>Musaceae</taxon>
        <taxon>Ensete</taxon>
    </lineage>
</organism>
<reference evidence="2 3" key="1">
    <citation type="journal article" date="2014" name="Agronomy (Basel)">
        <title>A Draft Genome Sequence for Ensete ventricosum, the Drought-Tolerant Tree Against Hunger.</title>
        <authorList>
            <person name="Harrison J."/>
            <person name="Moore K.A."/>
            <person name="Paszkiewicz K."/>
            <person name="Jones T."/>
            <person name="Grant M."/>
            <person name="Ambacheew D."/>
            <person name="Muzemil S."/>
            <person name="Studholme D.J."/>
        </authorList>
    </citation>
    <scope>NUCLEOTIDE SEQUENCE [LARGE SCALE GENOMIC DNA]</scope>
</reference>
<feature type="compositionally biased region" description="Polar residues" evidence="1">
    <location>
        <begin position="1"/>
        <end position="13"/>
    </location>
</feature>
<dbReference type="AlphaFoldDB" id="A0A426XH87"/>
<accession>A0A426XH87</accession>
<protein>
    <submittedName>
        <fullName evidence="2">Uncharacterized protein</fullName>
    </submittedName>
</protein>
<name>A0A426XH87_ENSVE</name>
<feature type="region of interest" description="Disordered" evidence="1">
    <location>
        <begin position="1"/>
        <end position="52"/>
    </location>
</feature>